<dbReference type="Gene3D" id="3.30.70.920">
    <property type="match status" value="1"/>
</dbReference>
<dbReference type="InterPro" id="IPR011008">
    <property type="entry name" value="Dimeric_a/b-barrel"/>
</dbReference>
<dbReference type="Gene3D" id="1.10.10.10">
    <property type="entry name" value="Winged helix-like DNA-binding domain superfamily/Winged helix DNA-binding domain"/>
    <property type="match status" value="1"/>
</dbReference>
<comment type="caution">
    <text evidence="5">The sequence shown here is derived from an EMBL/GenBank/DDBJ whole genome shotgun (WGS) entry which is preliminary data.</text>
</comment>
<name>A0ABT6KJA6_9MICO</name>
<accession>A0ABT6KJA6</accession>
<evidence type="ECO:0000313" key="6">
    <source>
        <dbReference type="Proteomes" id="UP001160142"/>
    </source>
</evidence>
<dbReference type="Pfam" id="PF13404">
    <property type="entry name" value="HTH_AsnC-type"/>
    <property type="match status" value="1"/>
</dbReference>
<evidence type="ECO:0000256" key="2">
    <source>
        <dbReference type="ARBA" id="ARBA00023125"/>
    </source>
</evidence>
<dbReference type="InterPro" id="IPR019888">
    <property type="entry name" value="Tscrpt_reg_AsnC-like"/>
</dbReference>
<dbReference type="RefSeq" id="WP_322132382.1">
    <property type="nucleotide sequence ID" value="NZ_CP085036.1"/>
</dbReference>
<dbReference type="PANTHER" id="PTHR30154">
    <property type="entry name" value="LEUCINE-RESPONSIVE REGULATORY PROTEIN"/>
    <property type="match status" value="1"/>
</dbReference>
<dbReference type="PROSITE" id="PS50956">
    <property type="entry name" value="HTH_ASNC_2"/>
    <property type="match status" value="1"/>
</dbReference>
<keyword evidence="1" id="KW-0805">Transcription regulation</keyword>
<dbReference type="PANTHER" id="PTHR30154:SF34">
    <property type="entry name" value="TRANSCRIPTIONAL REGULATOR AZLB"/>
    <property type="match status" value="1"/>
</dbReference>
<dbReference type="InterPro" id="IPR019885">
    <property type="entry name" value="Tscrpt_reg_HTH_AsnC-type_CS"/>
</dbReference>
<protein>
    <submittedName>
        <fullName evidence="5">Lrp/AsnC family leucine-responsive transcriptional regulator</fullName>
    </submittedName>
</protein>
<dbReference type="InterPro" id="IPR000485">
    <property type="entry name" value="AsnC-type_HTH_dom"/>
</dbReference>
<dbReference type="InterPro" id="IPR011991">
    <property type="entry name" value="ArsR-like_HTH"/>
</dbReference>
<gene>
    <name evidence="5" type="ORF">M2152_000195</name>
</gene>
<dbReference type="EMBL" id="JARXVQ010000001">
    <property type="protein sequence ID" value="MDH6180013.1"/>
    <property type="molecule type" value="Genomic_DNA"/>
</dbReference>
<reference evidence="5 6" key="1">
    <citation type="submission" date="2023-04" db="EMBL/GenBank/DDBJ databases">
        <title>Genome Encyclopedia of Bacteria and Archaea VI: Functional Genomics of Type Strains.</title>
        <authorList>
            <person name="Whitman W."/>
        </authorList>
    </citation>
    <scope>NUCLEOTIDE SEQUENCE [LARGE SCALE GENOMIC DNA]</scope>
    <source>
        <strain evidence="5 6">SG_E_30_P1</strain>
    </source>
</reference>
<dbReference type="CDD" id="cd00090">
    <property type="entry name" value="HTH_ARSR"/>
    <property type="match status" value="1"/>
</dbReference>
<dbReference type="SMART" id="SM00344">
    <property type="entry name" value="HTH_ASNC"/>
    <property type="match status" value="1"/>
</dbReference>
<feature type="domain" description="HTH asnC-type" evidence="4">
    <location>
        <begin position="1"/>
        <end position="64"/>
    </location>
</feature>
<evidence type="ECO:0000313" key="5">
    <source>
        <dbReference type="EMBL" id="MDH6180013.1"/>
    </source>
</evidence>
<keyword evidence="2" id="KW-0238">DNA-binding</keyword>
<dbReference type="PROSITE" id="PS00519">
    <property type="entry name" value="HTH_ASNC_1"/>
    <property type="match status" value="1"/>
</dbReference>
<dbReference type="SUPFAM" id="SSF46785">
    <property type="entry name" value="Winged helix' DNA-binding domain"/>
    <property type="match status" value="1"/>
</dbReference>
<keyword evidence="6" id="KW-1185">Reference proteome</keyword>
<evidence type="ECO:0000256" key="1">
    <source>
        <dbReference type="ARBA" id="ARBA00023015"/>
    </source>
</evidence>
<dbReference type="SUPFAM" id="SSF54909">
    <property type="entry name" value="Dimeric alpha+beta barrel"/>
    <property type="match status" value="1"/>
</dbReference>
<dbReference type="Pfam" id="PF01037">
    <property type="entry name" value="AsnC_trans_reg"/>
    <property type="match status" value="1"/>
</dbReference>
<proteinExistence type="predicted"/>
<sequence>MDNKDREIMAILSVDGRISFSDLGRRVGLSTNAAAARVRKLESSGIILGYRAVLAAHEAEEGIEAYVDVRLQFDDDRDRFLAWVAGNPLVGEAAHVTGLWDYHLHVRVKDTSALDRFLRDLKRDGGAAQTETRIALR</sequence>
<keyword evidence="3" id="KW-0804">Transcription</keyword>
<dbReference type="InterPro" id="IPR019887">
    <property type="entry name" value="Tscrpt_reg_AsnC/Lrp_C"/>
</dbReference>
<dbReference type="Proteomes" id="UP001160142">
    <property type="component" value="Unassembled WGS sequence"/>
</dbReference>
<evidence type="ECO:0000259" key="4">
    <source>
        <dbReference type="PROSITE" id="PS50956"/>
    </source>
</evidence>
<dbReference type="PRINTS" id="PR00033">
    <property type="entry name" value="HTHASNC"/>
</dbReference>
<dbReference type="InterPro" id="IPR036390">
    <property type="entry name" value="WH_DNA-bd_sf"/>
</dbReference>
<dbReference type="InterPro" id="IPR036388">
    <property type="entry name" value="WH-like_DNA-bd_sf"/>
</dbReference>
<organism evidence="5 6">
    <name type="scientific">Antiquaquibacter oligotrophicus</name>
    <dbReference type="NCBI Taxonomy" id="2880260"/>
    <lineage>
        <taxon>Bacteria</taxon>
        <taxon>Bacillati</taxon>
        <taxon>Actinomycetota</taxon>
        <taxon>Actinomycetes</taxon>
        <taxon>Micrococcales</taxon>
        <taxon>Microbacteriaceae</taxon>
        <taxon>Antiquaquibacter</taxon>
    </lineage>
</organism>
<evidence type="ECO:0000256" key="3">
    <source>
        <dbReference type="ARBA" id="ARBA00023163"/>
    </source>
</evidence>